<protein>
    <recommendedName>
        <fullName evidence="3">F-box domain-containing protein</fullName>
    </recommendedName>
</protein>
<keyword evidence="2" id="KW-1185">Reference proteome</keyword>
<reference evidence="1 2" key="1">
    <citation type="journal article" date="2016" name="Mol. Biol. Evol.">
        <title>Comparative Genomics of Early-Diverging Mushroom-Forming Fungi Provides Insights into the Origins of Lignocellulose Decay Capabilities.</title>
        <authorList>
            <person name="Nagy L.G."/>
            <person name="Riley R."/>
            <person name="Tritt A."/>
            <person name="Adam C."/>
            <person name="Daum C."/>
            <person name="Floudas D."/>
            <person name="Sun H."/>
            <person name="Yadav J.S."/>
            <person name="Pangilinan J."/>
            <person name="Larsson K.H."/>
            <person name="Matsuura K."/>
            <person name="Barry K."/>
            <person name="Labutti K."/>
            <person name="Kuo R."/>
            <person name="Ohm R.A."/>
            <person name="Bhattacharya S.S."/>
            <person name="Shirouzu T."/>
            <person name="Yoshinaga Y."/>
            <person name="Martin F.M."/>
            <person name="Grigoriev I.V."/>
            <person name="Hibbett D.S."/>
        </authorList>
    </citation>
    <scope>NUCLEOTIDE SEQUENCE [LARGE SCALE GENOMIC DNA]</scope>
    <source>
        <strain evidence="1 2">HHB10207 ss-3</strain>
    </source>
</reference>
<dbReference type="EMBL" id="KV428495">
    <property type="protein sequence ID" value="KZT31667.1"/>
    <property type="molecule type" value="Genomic_DNA"/>
</dbReference>
<sequence>MALFLPVELYHEIALSIRQSDSEAWRTKSLHDWQRENKALVTLSRVSKAWRAQTLPVLWDEILIMSPAGQFDIEDLQLRLWLLLNDLRNTEGGYGTHVKRLSIYLKHYVVPETLINDTSLILEEMLEYFTGLQSLQLQITCQNVCLANPVVHLIHRLPFPSLKSASLQLLNCTTCEDDLLGQFFVNHPGIEDASVKLRSDRRRVVMKPDHGLKPDMLPNLRRYEGNLQHLARLHSLQHLTTIKCWNGRRKTPRVSSQTIFVAALSKLSNPFPSVTHLTLINRDINLCFDTFQALARSFPVLEFIDGFEASQNFTDFMDGILDDKRWYLPRMRTMVVHDFQADLFADLFRDENREICIPFNVESAIRKLPSLFESFVSLTYLMHDGFRGEGQVFGEFEMHRVATDSDDFVVTRKRLEISHTQDRLGDLVHTLQEPVGIWGE</sequence>
<accession>A0A165WZ09</accession>
<evidence type="ECO:0000313" key="1">
    <source>
        <dbReference type="EMBL" id="KZT31667.1"/>
    </source>
</evidence>
<organism evidence="1 2">
    <name type="scientific">Sistotremastrum suecicum HHB10207 ss-3</name>
    <dbReference type="NCBI Taxonomy" id="1314776"/>
    <lineage>
        <taxon>Eukaryota</taxon>
        <taxon>Fungi</taxon>
        <taxon>Dikarya</taxon>
        <taxon>Basidiomycota</taxon>
        <taxon>Agaricomycotina</taxon>
        <taxon>Agaricomycetes</taxon>
        <taxon>Sistotremastrales</taxon>
        <taxon>Sistotremastraceae</taxon>
        <taxon>Sistotremastrum</taxon>
    </lineage>
</organism>
<proteinExistence type="predicted"/>
<evidence type="ECO:0000313" key="2">
    <source>
        <dbReference type="Proteomes" id="UP000076798"/>
    </source>
</evidence>
<dbReference type="AlphaFoldDB" id="A0A165WZ09"/>
<dbReference type="Proteomes" id="UP000076798">
    <property type="component" value="Unassembled WGS sequence"/>
</dbReference>
<evidence type="ECO:0008006" key="3">
    <source>
        <dbReference type="Google" id="ProtNLM"/>
    </source>
</evidence>
<name>A0A165WZ09_9AGAM</name>
<dbReference type="Gene3D" id="3.80.10.10">
    <property type="entry name" value="Ribonuclease Inhibitor"/>
    <property type="match status" value="1"/>
</dbReference>
<dbReference type="InterPro" id="IPR032675">
    <property type="entry name" value="LRR_dom_sf"/>
</dbReference>
<gene>
    <name evidence="1" type="ORF">SISSUDRAFT_1038280</name>
</gene>